<dbReference type="EMBL" id="UINC01002765">
    <property type="protein sequence ID" value="SVA00085.1"/>
    <property type="molecule type" value="Genomic_DNA"/>
</dbReference>
<feature type="domain" description="Major facilitator superfamily (MFS) profile" evidence="8">
    <location>
        <begin position="28"/>
        <end position="199"/>
    </location>
</feature>
<proteinExistence type="predicted"/>
<evidence type="ECO:0000256" key="3">
    <source>
        <dbReference type="ARBA" id="ARBA00022475"/>
    </source>
</evidence>
<dbReference type="GO" id="GO:0005886">
    <property type="term" value="C:plasma membrane"/>
    <property type="evidence" value="ECO:0007669"/>
    <property type="project" value="UniProtKB-SubCell"/>
</dbReference>
<dbReference type="PANTHER" id="PTHR23513">
    <property type="entry name" value="INTEGRAL MEMBRANE EFFLUX PROTEIN-RELATED"/>
    <property type="match status" value="1"/>
</dbReference>
<feature type="non-terminal residue" evidence="9">
    <location>
        <position position="199"/>
    </location>
</feature>
<organism evidence="9">
    <name type="scientific">marine metagenome</name>
    <dbReference type="NCBI Taxonomy" id="408172"/>
    <lineage>
        <taxon>unclassified sequences</taxon>
        <taxon>metagenomes</taxon>
        <taxon>ecological metagenomes</taxon>
    </lineage>
</organism>
<dbReference type="AlphaFoldDB" id="A0A381S7J9"/>
<evidence type="ECO:0000256" key="2">
    <source>
        <dbReference type="ARBA" id="ARBA00022448"/>
    </source>
</evidence>
<dbReference type="Gene3D" id="1.20.1250.20">
    <property type="entry name" value="MFS general substrate transporter like domains"/>
    <property type="match status" value="1"/>
</dbReference>
<dbReference type="InterPro" id="IPR010290">
    <property type="entry name" value="TM_effector"/>
</dbReference>
<keyword evidence="3" id="KW-1003">Cell membrane</keyword>
<protein>
    <recommendedName>
        <fullName evidence="8">Major facilitator superfamily (MFS) profile domain-containing protein</fullName>
    </recommendedName>
</protein>
<keyword evidence="6 7" id="KW-0472">Membrane</keyword>
<keyword evidence="5 7" id="KW-1133">Transmembrane helix</keyword>
<sequence length="199" mass="21554">MRQTTDGVMPPDGTMFRSDMFSSLRIRDFRLLWISNLAASFAMQMQMVARGWLIYDMTGSPLDLTWVMLAFMLPSLVFSLAGGVIADRMRKKPIMVASQLLNTVATVLLATIIYNGDVTFAHFIYFGLFNGTVLSFSMPARSAVIPEIVGQDSVVNAMALQSATFNLARILGPVAAGGLMAYLAGGNTSSTLGVGIVFY</sequence>
<feature type="transmembrane region" description="Helical" evidence="7">
    <location>
        <begin position="66"/>
        <end position="86"/>
    </location>
</feature>
<dbReference type="PROSITE" id="PS50850">
    <property type="entry name" value="MFS"/>
    <property type="match status" value="1"/>
</dbReference>
<evidence type="ECO:0000256" key="1">
    <source>
        <dbReference type="ARBA" id="ARBA00004651"/>
    </source>
</evidence>
<keyword evidence="2" id="KW-0813">Transport</keyword>
<feature type="transmembrane region" description="Helical" evidence="7">
    <location>
        <begin position="31"/>
        <end position="54"/>
    </location>
</feature>
<name>A0A381S7J9_9ZZZZ</name>
<dbReference type="Pfam" id="PF05977">
    <property type="entry name" value="MFS_3"/>
    <property type="match status" value="1"/>
</dbReference>
<evidence type="ECO:0000313" key="9">
    <source>
        <dbReference type="EMBL" id="SVA00085.1"/>
    </source>
</evidence>
<dbReference type="CDD" id="cd06173">
    <property type="entry name" value="MFS_MefA_like"/>
    <property type="match status" value="1"/>
</dbReference>
<dbReference type="InterPro" id="IPR020846">
    <property type="entry name" value="MFS_dom"/>
</dbReference>
<keyword evidence="4 7" id="KW-0812">Transmembrane</keyword>
<gene>
    <name evidence="9" type="ORF">METZ01_LOCUS52939</name>
</gene>
<evidence type="ECO:0000256" key="6">
    <source>
        <dbReference type="ARBA" id="ARBA00023136"/>
    </source>
</evidence>
<accession>A0A381S7J9</accession>
<evidence type="ECO:0000259" key="8">
    <source>
        <dbReference type="PROSITE" id="PS50850"/>
    </source>
</evidence>
<dbReference type="SUPFAM" id="SSF103473">
    <property type="entry name" value="MFS general substrate transporter"/>
    <property type="match status" value="1"/>
</dbReference>
<evidence type="ECO:0000256" key="4">
    <source>
        <dbReference type="ARBA" id="ARBA00022692"/>
    </source>
</evidence>
<dbReference type="GO" id="GO:0022857">
    <property type="term" value="F:transmembrane transporter activity"/>
    <property type="evidence" value="ECO:0007669"/>
    <property type="project" value="InterPro"/>
</dbReference>
<comment type="subcellular location">
    <subcellularLocation>
        <location evidence="1">Cell membrane</location>
        <topology evidence="1">Multi-pass membrane protein</topology>
    </subcellularLocation>
</comment>
<dbReference type="InterPro" id="IPR036259">
    <property type="entry name" value="MFS_trans_sf"/>
</dbReference>
<evidence type="ECO:0000256" key="5">
    <source>
        <dbReference type="ARBA" id="ARBA00022989"/>
    </source>
</evidence>
<evidence type="ECO:0000256" key="7">
    <source>
        <dbReference type="SAM" id="Phobius"/>
    </source>
</evidence>
<reference evidence="9" key="1">
    <citation type="submission" date="2018-05" db="EMBL/GenBank/DDBJ databases">
        <authorList>
            <person name="Lanie J.A."/>
            <person name="Ng W.-L."/>
            <person name="Kazmierczak K.M."/>
            <person name="Andrzejewski T.M."/>
            <person name="Davidsen T.M."/>
            <person name="Wayne K.J."/>
            <person name="Tettelin H."/>
            <person name="Glass J.I."/>
            <person name="Rusch D."/>
            <person name="Podicherti R."/>
            <person name="Tsui H.-C.T."/>
            <person name="Winkler M.E."/>
        </authorList>
    </citation>
    <scope>NUCLEOTIDE SEQUENCE</scope>
</reference>
<dbReference type="PANTHER" id="PTHR23513:SF6">
    <property type="entry name" value="MAJOR FACILITATOR SUPERFAMILY ASSOCIATED DOMAIN-CONTAINING PROTEIN"/>
    <property type="match status" value="1"/>
</dbReference>